<feature type="transmembrane region" description="Helical" evidence="1">
    <location>
        <begin position="221"/>
        <end position="244"/>
    </location>
</feature>
<dbReference type="InterPro" id="IPR045501">
    <property type="entry name" value="DUF6490"/>
</dbReference>
<dbReference type="EMBL" id="CAJGYO010000019">
    <property type="protein sequence ID" value="CAD6339155.1"/>
    <property type="molecule type" value="Genomic_DNA"/>
</dbReference>
<evidence type="ECO:0000256" key="1">
    <source>
        <dbReference type="SAM" id="Phobius"/>
    </source>
</evidence>
<dbReference type="PANTHER" id="PTHR46610">
    <property type="entry name" value="OS05G0181300 PROTEIN"/>
    <property type="match status" value="1"/>
</dbReference>
<accession>A0A811SE91</accession>
<feature type="transmembrane region" description="Helical" evidence="1">
    <location>
        <begin position="286"/>
        <end position="304"/>
    </location>
</feature>
<organism evidence="3 4">
    <name type="scientific">Miscanthus lutarioriparius</name>
    <dbReference type="NCBI Taxonomy" id="422564"/>
    <lineage>
        <taxon>Eukaryota</taxon>
        <taxon>Viridiplantae</taxon>
        <taxon>Streptophyta</taxon>
        <taxon>Embryophyta</taxon>
        <taxon>Tracheophyta</taxon>
        <taxon>Spermatophyta</taxon>
        <taxon>Magnoliopsida</taxon>
        <taxon>Liliopsida</taxon>
        <taxon>Poales</taxon>
        <taxon>Poaceae</taxon>
        <taxon>PACMAD clade</taxon>
        <taxon>Panicoideae</taxon>
        <taxon>Andropogonodae</taxon>
        <taxon>Andropogoneae</taxon>
        <taxon>Saccharinae</taxon>
        <taxon>Miscanthus</taxon>
    </lineage>
</organism>
<keyword evidence="2" id="KW-0732">Signal</keyword>
<keyword evidence="1" id="KW-1133">Transmembrane helix</keyword>
<gene>
    <name evidence="3" type="ORF">NCGR_LOCUS63253</name>
</gene>
<dbReference type="Pfam" id="PF20100">
    <property type="entry name" value="DUF6490"/>
    <property type="match status" value="2"/>
</dbReference>
<evidence type="ECO:0000313" key="4">
    <source>
        <dbReference type="Proteomes" id="UP000604825"/>
    </source>
</evidence>
<feature type="transmembrane region" description="Helical" evidence="1">
    <location>
        <begin position="95"/>
        <end position="113"/>
    </location>
</feature>
<feature type="transmembrane region" description="Helical" evidence="1">
    <location>
        <begin position="65"/>
        <end position="83"/>
    </location>
</feature>
<dbReference type="PANTHER" id="PTHR46610:SF24">
    <property type="entry name" value="OS06G0580100 PROTEIN"/>
    <property type="match status" value="1"/>
</dbReference>
<dbReference type="AlphaFoldDB" id="A0A811SE91"/>
<feature type="chain" id="PRO_5032734762" evidence="2">
    <location>
        <begin position="23"/>
        <end position="323"/>
    </location>
</feature>
<feature type="transmembrane region" description="Helical" evidence="1">
    <location>
        <begin position="256"/>
        <end position="274"/>
    </location>
</feature>
<keyword evidence="1" id="KW-0472">Membrane</keyword>
<dbReference type="Proteomes" id="UP000604825">
    <property type="component" value="Unassembled WGS sequence"/>
</dbReference>
<keyword evidence="4" id="KW-1185">Reference proteome</keyword>
<protein>
    <submittedName>
        <fullName evidence="3">Uncharacterized protein</fullName>
    </submittedName>
</protein>
<keyword evidence="1" id="KW-0812">Transmembrane</keyword>
<feature type="signal peptide" evidence="2">
    <location>
        <begin position="1"/>
        <end position="22"/>
    </location>
</feature>
<feature type="transmembrane region" description="Helical" evidence="1">
    <location>
        <begin position="32"/>
        <end position="53"/>
    </location>
</feature>
<evidence type="ECO:0000256" key="2">
    <source>
        <dbReference type="SAM" id="SignalP"/>
    </source>
</evidence>
<evidence type="ECO:0000313" key="3">
    <source>
        <dbReference type="EMBL" id="CAD6339155.1"/>
    </source>
</evidence>
<name>A0A811SE91_9POAL</name>
<proteinExistence type="predicted"/>
<sequence length="323" mass="36117">MADISWLTVLGFLFLTFNSGMAVYRSNGDTGSIIFVVVSYVDLVALFGFLRYFERLDRHSPKREKVKAAVWSLTTLLTVMFSYKVAEIMPLAVKVVVWAMATATSCGGFYAFFVHEEKQPALPAAAVHLLAVTPAVLACRGSARSGVQQGKICFCCRPRHRRSLWFAYWIWRRNFRPYYPVQSPGRQAARVMADISWLTVLGFLFLTFNSGMAVYRSNGDTGSIIFVVVSYVDLVALFGFLRYYERLDHHSPKREKVKAAVWSLTTLLTVMFSYKVAEIMPLAVKVVVWAMATATSCGGFYAFFVHEEKQPALPAAAGEGVAN</sequence>
<comment type="caution">
    <text evidence="3">The sequence shown here is derived from an EMBL/GenBank/DDBJ whole genome shotgun (WGS) entry which is preliminary data.</text>
</comment>
<feature type="transmembrane region" description="Helical" evidence="1">
    <location>
        <begin position="195"/>
        <end position="215"/>
    </location>
</feature>
<dbReference type="OrthoDB" id="737602at2759"/>
<reference evidence="3" key="1">
    <citation type="submission" date="2020-10" db="EMBL/GenBank/DDBJ databases">
        <authorList>
            <person name="Han B."/>
            <person name="Lu T."/>
            <person name="Zhao Q."/>
            <person name="Huang X."/>
            <person name="Zhao Y."/>
        </authorList>
    </citation>
    <scope>NUCLEOTIDE SEQUENCE</scope>
</reference>